<evidence type="ECO:0000313" key="1">
    <source>
        <dbReference type="EMBL" id="KAL2732265.1"/>
    </source>
</evidence>
<protein>
    <submittedName>
        <fullName evidence="1">Uncharacterized protein</fullName>
    </submittedName>
</protein>
<accession>A0ABD2BHZ5</accession>
<organism evidence="1 2">
    <name type="scientific">Vespula maculifrons</name>
    <name type="common">Eastern yellow jacket</name>
    <name type="synonym">Wasp</name>
    <dbReference type="NCBI Taxonomy" id="7453"/>
    <lineage>
        <taxon>Eukaryota</taxon>
        <taxon>Metazoa</taxon>
        <taxon>Ecdysozoa</taxon>
        <taxon>Arthropoda</taxon>
        <taxon>Hexapoda</taxon>
        <taxon>Insecta</taxon>
        <taxon>Pterygota</taxon>
        <taxon>Neoptera</taxon>
        <taxon>Endopterygota</taxon>
        <taxon>Hymenoptera</taxon>
        <taxon>Apocrita</taxon>
        <taxon>Aculeata</taxon>
        <taxon>Vespoidea</taxon>
        <taxon>Vespidae</taxon>
        <taxon>Vespinae</taxon>
        <taxon>Vespula</taxon>
    </lineage>
</organism>
<dbReference type="EMBL" id="JAYRBN010000075">
    <property type="protein sequence ID" value="KAL2732265.1"/>
    <property type="molecule type" value="Genomic_DNA"/>
</dbReference>
<keyword evidence="2" id="KW-1185">Reference proteome</keyword>
<comment type="caution">
    <text evidence="1">The sequence shown here is derived from an EMBL/GenBank/DDBJ whole genome shotgun (WGS) entry which is preliminary data.</text>
</comment>
<sequence length="71" mass="8505">MIIEIERVLLRIVDDFERAQKATEFHYELEVVKTCRKKNRQAGKEERKSHHTAIDLRSIPFARTDRLARKI</sequence>
<reference evidence="1 2" key="1">
    <citation type="journal article" date="2024" name="Ann. Entomol. Soc. Am.">
        <title>Genomic analyses of the southern and eastern yellowjacket wasps (Hymenoptera: Vespidae) reveal evolutionary signatures of social life.</title>
        <authorList>
            <person name="Catto M.A."/>
            <person name="Caine P.B."/>
            <person name="Orr S.E."/>
            <person name="Hunt B.G."/>
            <person name="Goodisman M.A.D."/>
        </authorList>
    </citation>
    <scope>NUCLEOTIDE SEQUENCE [LARGE SCALE GENOMIC DNA]</scope>
    <source>
        <strain evidence="1">232</strain>
        <tissue evidence="1">Head and thorax</tissue>
    </source>
</reference>
<evidence type="ECO:0000313" key="2">
    <source>
        <dbReference type="Proteomes" id="UP001607303"/>
    </source>
</evidence>
<proteinExistence type="predicted"/>
<name>A0ABD2BHZ5_VESMC</name>
<dbReference type="AlphaFoldDB" id="A0ABD2BHZ5"/>
<dbReference type="Proteomes" id="UP001607303">
    <property type="component" value="Unassembled WGS sequence"/>
</dbReference>
<gene>
    <name evidence="1" type="ORF">V1477_014506</name>
</gene>